<proteinExistence type="predicted"/>
<gene>
    <name evidence="2" type="ORF">HJG60_009631</name>
</gene>
<name>A0A833YEF4_9CHIR</name>
<dbReference type="Proteomes" id="UP000664940">
    <property type="component" value="Unassembled WGS sequence"/>
</dbReference>
<comment type="caution">
    <text evidence="2">The sequence shown here is derived from an EMBL/GenBank/DDBJ whole genome shotgun (WGS) entry which is preliminary data.</text>
</comment>
<organism evidence="2 3">
    <name type="scientific">Phyllostomus discolor</name>
    <name type="common">pale spear-nosed bat</name>
    <dbReference type="NCBI Taxonomy" id="89673"/>
    <lineage>
        <taxon>Eukaryota</taxon>
        <taxon>Metazoa</taxon>
        <taxon>Chordata</taxon>
        <taxon>Craniata</taxon>
        <taxon>Vertebrata</taxon>
        <taxon>Euteleostomi</taxon>
        <taxon>Mammalia</taxon>
        <taxon>Eutheria</taxon>
        <taxon>Laurasiatheria</taxon>
        <taxon>Chiroptera</taxon>
        <taxon>Yangochiroptera</taxon>
        <taxon>Phyllostomidae</taxon>
        <taxon>Phyllostominae</taxon>
        <taxon>Phyllostomus</taxon>
    </lineage>
</organism>
<dbReference type="AlphaFoldDB" id="A0A833YEF4"/>
<feature type="region of interest" description="Disordered" evidence="1">
    <location>
        <begin position="297"/>
        <end position="330"/>
    </location>
</feature>
<feature type="region of interest" description="Disordered" evidence="1">
    <location>
        <begin position="95"/>
        <end position="118"/>
    </location>
</feature>
<feature type="region of interest" description="Disordered" evidence="1">
    <location>
        <begin position="1"/>
        <end position="51"/>
    </location>
</feature>
<feature type="compositionally biased region" description="Polar residues" evidence="1">
    <location>
        <begin position="8"/>
        <end position="26"/>
    </location>
</feature>
<dbReference type="EMBL" id="JABVXQ010000019">
    <property type="protein sequence ID" value="KAF6073004.1"/>
    <property type="molecule type" value="Genomic_DNA"/>
</dbReference>
<sequence length="373" mass="38569">MSRVAANMSFTARSRSGTVQPGTRSPSAVRGVSGRRCSCPSPREARSSWEPTLSASAPLGLLGSLFINTRQPLGSQPGPLGTVPATAHARWQLRLHPDPDGSRLPSGSTSAHGPGAQDGDWPVVSGTAPAPCPGAARPSTWLLTSDPGHLGCVLTPGLAQGRGPHSVLCAGSALTSQPHLGAATTGRARLLSHPRPSRSLSPCLCQRPPHAPSTKPPSARLPDPSQVCPEGPPVPTLCGVPPTVAPGRPIQLASAPAGAARDRGGAEEGDSAPCCRSSCTDRPCVWLFRAGPRLAGRQRTGGGLRVRRQVPAGSPYPSAPTGASSPPAPVTVTQWQEAAPWWWLTNASCSCSPEGARLWVMLSEWNVLIEIFG</sequence>
<feature type="region of interest" description="Disordered" evidence="1">
    <location>
        <begin position="191"/>
        <end position="227"/>
    </location>
</feature>
<evidence type="ECO:0000313" key="3">
    <source>
        <dbReference type="Proteomes" id="UP000664940"/>
    </source>
</evidence>
<evidence type="ECO:0000256" key="1">
    <source>
        <dbReference type="SAM" id="MobiDB-lite"/>
    </source>
</evidence>
<accession>A0A833YEF4</accession>
<evidence type="ECO:0000313" key="2">
    <source>
        <dbReference type="EMBL" id="KAF6073004.1"/>
    </source>
</evidence>
<reference evidence="2 3" key="1">
    <citation type="journal article" date="2020" name="Nature">
        <title>Six reference-quality genomes reveal evolution of bat adaptations.</title>
        <authorList>
            <person name="Jebb D."/>
            <person name="Huang Z."/>
            <person name="Pippel M."/>
            <person name="Hughes G.M."/>
            <person name="Lavrichenko K."/>
            <person name="Devanna P."/>
            <person name="Winkler S."/>
            <person name="Jermiin L.S."/>
            <person name="Skirmuntt E.C."/>
            <person name="Katzourakis A."/>
            <person name="Burkitt-Gray L."/>
            <person name="Ray D.A."/>
            <person name="Sullivan K.A.M."/>
            <person name="Roscito J.G."/>
            <person name="Kirilenko B.M."/>
            <person name="Davalos L.M."/>
            <person name="Corthals A.P."/>
            <person name="Power M.L."/>
            <person name="Jones G."/>
            <person name="Ransome R.D."/>
            <person name="Dechmann D.K.N."/>
            <person name="Locatelli A.G."/>
            <person name="Puechmaille S.J."/>
            <person name="Fedrigo O."/>
            <person name="Jarvis E.D."/>
            <person name="Hiller M."/>
            <person name="Vernes S.C."/>
            <person name="Myers E.W."/>
            <person name="Teeling E.C."/>
        </authorList>
    </citation>
    <scope>NUCLEOTIDE SEQUENCE [LARGE SCALE GENOMIC DNA]</scope>
    <source>
        <strain evidence="2">Bat1K_MPI-CBG_1</strain>
    </source>
</reference>
<protein>
    <submittedName>
        <fullName evidence="2">Uncharacterized protein</fullName>
    </submittedName>
</protein>
<feature type="compositionally biased region" description="Low complexity" evidence="1">
    <location>
        <begin position="311"/>
        <end position="325"/>
    </location>
</feature>